<name>A0A1I2YUN9_9SPHI</name>
<reference evidence="2 3" key="1">
    <citation type="submission" date="2016-10" db="EMBL/GenBank/DDBJ databases">
        <authorList>
            <person name="de Groot N.N."/>
        </authorList>
    </citation>
    <scope>NUCLEOTIDE SEQUENCE [LARGE SCALE GENOMIC DNA]</scope>
    <source>
        <strain evidence="2 3">DSM 18684</strain>
    </source>
</reference>
<evidence type="ECO:0000313" key="2">
    <source>
        <dbReference type="EMBL" id="SFH28826.1"/>
    </source>
</evidence>
<dbReference type="InterPro" id="IPR016040">
    <property type="entry name" value="NAD(P)-bd_dom"/>
</dbReference>
<proteinExistence type="predicted"/>
<evidence type="ECO:0000259" key="1">
    <source>
        <dbReference type="Pfam" id="PF13460"/>
    </source>
</evidence>
<dbReference type="Proteomes" id="UP000199666">
    <property type="component" value="Unassembled WGS sequence"/>
</dbReference>
<dbReference type="EMBL" id="FOPP01000008">
    <property type="protein sequence ID" value="SFH28826.1"/>
    <property type="molecule type" value="Genomic_DNA"/>
</dbReference>
<accession>A0A1I2YUN9</accession>
<gene>
    <name evidence="2" type="ORF">SAMN04489864_10865</name>
</gene>
<dbReference type="GO" id="GO:0004029">
    <property type="term" value="F:aldehyde dehydrogenase (NAD+) activity"/>
    <property type="evidence" value="ECO:0007669"/>
    <property type="project" value="TreeGrafter"/>
</dbReference>
<feature type="domain" description="NAD(P)-binding" evidence="1">
    <location>
        <begin position="12"/>
        <end position="164"/>
    </location>
</feature>
<sequence>MKKETISILGCGWYGVALAEALLAEGYIVKGSTTNAHKISQLADLGIVSFLLNLADKNEQFNTGFFRCDVLIICIPPRRNNAEAAVDYVSQIRNIGTIATTERVKNIILISSSGVYEDGNFIVNETNNPTPTSETGKSLLAAETFLRNHPDFVSTIIRFGGLIGPNRNLARHFAGKTGIANGLAPINLIHLTDCIGLTSTILNTKKFGVVYHAVCPDHPTRKDFYTKLCIESGFEPPEFINELQNWKQIESVNIPAVLSYEWKIRFMQSQA</sequence>
<dbReference type="InterPro" id="IPR051783">
    <property type="entry name" value="NAD(P)-dependent_oxidoreduct"/>
</dbReference>
<keyword evidence="3" id="KW-1185">Reference proteome</keyword>
<dbReference type="Gene3D" id="3.40.50.720">
    <property type="entry name" value="NAD(P)-binding Rossmann-like Domain"/>
    <property type="match status" value="1"/>
</dbReference>
<organism evidence="2 3">
    <name type="scientific">Pedobacter insulae</name>
    <dbReference type="NCBI Taxonomy" id="414048"/>
    <lineage>
        <taxon>Bacteria</taxon>
        <taxon>Pseudomonadati</taxon>
        <taxon>Bacteroidota</taxon>
        <taxon>Sphingobacteriia</taxon>
        <taxon>Sphingobacteriales</taxon>
        <taxon>Sphingobacteriaceae</taxon>
        <taxon>Pedobacter</taxon>
    </lineage>
</organism>
<dbReference type="RefSeq" id="WP_177217125.1">
    <property type="nucleotide sequence ID" value="NZ_FOPP01000008.1"/>
</dbReference>
<dbReference type="InterPro" id="IPR036291">
    <property type="entry name" value="NAD(P)-bd_dom_sf"/>
</dbReference>
<dbReference type="Pfam" id="PF13460">
    <property type="entry name" value="NAD_binding_10"/>
    <property type="match status" value="1"/>
</dbReference>
<dbReference type="STRING" id="414048.SAMN04489864_10865"/>
<dbReference type="PANTHER" id="PTHR48079:SF6">
    <property type="entry name" value="NAD(P)-BINDING DOMAIN-CONTAINING PROTEIN-RELATED"/>
    <property type="match status" value="1"/>
</dbReference>
<dbReference type="AlphaFoldDB" id="A0A1I2YUN9"/>
<protein>
    <submittedName>
        <fullName evidence="2">Nucleoside-diphosphate-sugar epimerase</fullName>
    </submittedName>
</protein>
<dbReference type="PANTHER" id="PTHR48079">
    <property type="entry name" value="PROTEIN YEEZ"/>
    <property type="match status" value="1"/>
</dbReference>
<evidence type="ECO:0000313" key="3">
    <source>
        <dbReference type="Proteomes" id="UP000199666"/>
    </source>
</evidence>
<dbReference type="GO" id="GO:0005737">
    <property type="term" value="C:cytoplasm"/>
    <property type="evidence" value="ECO:0007669"/>
    <property type="project" value="TreeGrafter"/>
</dbReference>
<dbReference type="SUPFAM" id="SSF51735">
    <property type="entry name" value="NAD(P)-binding Rossmann-fold domains"/>
    <property type="match status" value="1"/>
</dbReference>